<proteinExistence type="predicted"/>
<sequence>MHSILLKGDHREKDDLCTAGPSELAADLPFCISYQNPLL</sequence>
<gene>
    <name evidence="1" type="ORF">E6C60_1059</name>
</gene>
<organism evidence="1 2">
    <name type="scientific">Paenibacillus algicola</name>
    <dbReference type="NCBI Taxonomy" id="2565926"/>
    <lineage>
        <taxon>Bacteria</taxon>
        <taxon>Bacillati</taxon>
        <taxon>Bacillota</taxon>
        <taxon>Bacilli</taxon>
        <taxon>Bacillales</taxon>
        <taxon>Paenibacillaceae</taxon>
        <taxon>Paenibacillus</taxon>
    </lineage>
</organism>
<reference evidence="1 2" key="1">
    <citation type="submission" date="2019-05" db="EMBL/GenBank/DDBJ databases">
        <authorList>
            <person name="Chen C."/>
        </authorList>
    </citation>
    <scope>NUCLEOTIDE SEQUENCE [LARGE SCALE GENOMIC DNA]</scope>
    <source>
        <strain evidence="1 2">HB172198</strain>
    </source>
</reference>
<dbReference type="AlphaFoldDB" id="A0A4P8XGY0"/>
<name>A0A4P8XGY0_9BACL</name>
<accession>A0A4P8XGY0</accession>
<protein>
    <submittedName>
        <fullName evidence="1">Uncharacterized protein</fullName>
    </submittedName>
</protein>
<dbReference type="EMBL" id="CP040396">
    <property type="protein sequence ID" value="QCT01777.1"/>
    <property type="molecule type" value="Genomic_DNA"/>
</dbReference>
<evidence type="ECO:0000313" key="2">
    <source>
        <dbReference type="Proteomes" id="UP000300879"/>
    </source>
</evidence>
<dbReference type="Proteomes" id="UP000300879">
    <property type="component" value="Chromosome"/>
</dbReference>
<dbReference type="KEGG" id="palo:E6C60_1059"/>
<evidence type="ECO:0000313" key="1">
    <source>
        <dbReference type="EMBL" id="QCT01777.1"/>
    </source>
</evidence>
<keyword evidence="2" id="KW-1185">Reference proteome</keyword>